<keyword evidence="2" id="KW-0472">Membrane</keyword>
<evidence type="ECO:0000313" key="4">
    <source>
        <dbReference type="Proteomes" id="UP000539111"/>
    </source>
</evidence>
<evidence type="ECO:0000256" key="1">
    <source>
        <dbReference type="SAM" id="MobiDB-lite"/>
    </source>
</evidence>
<feature type="transmembrane region" description="Helical" evidence="2">
    <location>
        <begin position="12"/>
        <end position="45"/>
    </location>
</feature>
<keyword evidence="2" id="KW-1133">Transmembrane helix</keyword>
<gene>
    <name evidence="3" type="ORF">BJY26_002686</name>
</gene>
<dbReference type="RefSeq" id="WP_179428734.1">
    <property type="nucleotide sequence ID" value="NZ_JACBZP010000001.1"/>
</dbReference>
<organism evidence="3 4">
    <name type="scientific">Spelaeicoccus albus</name>
    <dbReference type="NCBI Taxonomy" id="1280376"/>
    <lineage>
        <taxon>Bacteria</taxon>
        <taxon>Bacillati</taxon>
        <taxon>Actinomycetota</taxon>
        <taxon>Actinomycetes</taxon>
        <taxon>Micrococcales</taxon>
        <taxon>Brevibacteriaceae</taxon>
        <taxon>Spelaeicoccus</taxon>
    </lineage>
</organism>
<feature type="region of interest" description="Disordered" evidence="1">
    <location>
        <begin position="187"/>
        <end position="207"/>
    </location>
</feature>
<sequence>MNAYTRTWWRVWIVFACVVAGLAFAAWTIQIGVFFVLGAAAGVIVVVRRNHARLPRGDLIRRAARVGARTGIFTSAVIACGRLGGTLVWPVILVAVLTCPALTGIVTKYTDKLRPMRLPAVPDADRADAAGFGKILAGVDDDELCRAWFESYALLQRQAATNNGQYVVSYRQACLDELERRHPAEMHKWLESEPPPTANPRNFFKAD</sequence>
<accession>A0A7Z0D3W7</accession>
<dbReference type="AlphaFoldDB" id="A0A7Z0D3W7"/>
<name>A0A7Z0D3W7_9MICO</name>
<evidence type="ECO:0000256" key="2">
    <source>
        <dbReference type="SAM" id="Phobius"/>
    </source>
</evidence>
<evidence type="ECO:0000313" key="3">
    <source>
        <dbReference type="EMBL" id="NYI68380.1"/>
    </source>
</evidence>
<reference evidence="3 4" key="1">
    <citation type="submission" date="2020-07" db="EMBL/GenBank/DDBJ databases">
        <title>Sequencing the genomes of 1000 actinobacteria strains.</title>
        <authorList>
            <person name="Klenk H.-P."/>
        </authorList>
    </citation>
    <scope>NUCLEOTIDE SEQUENCE [LARGE SCALE GENOMIC DNA]</scope>
    <source>
        <strain evidence="3 4">DSM 26341</strain>
    </source>
</reference>
<feature type="transmembrane region" description="Helical" evidence="2">
    <location>
        <begin position="91"/>
        <end position="109"/>
    </location>
</feature>
<dbReference type="EMBL" id="JACBZP010000001">
    <property type="protein sequence ID" value="NYI68380.1"/>
    <property type="molecule type" value="Genomic_DNA"/>
</dbReference>
<keyword evidence="2" id="KW-0812">Transmembrane</keyword>
<proteinExistence type="predicted"/>
<dbReference type="Proteomes" id="UP000539111">
    <property type="component" value="Unassembled WGS sequence"/>
</dbReference>
<keyword evidence="4" id="KW-1185">Reference proteome</keyword>
<comment type="caution">
    <text evidence="3">The sequence shown here is derived from an EMBL/GenBank/DDBJ whole genome shotgun (WGS) entry which is preliminary data.</text>
</comment>
<protein>
    <submittedName>
        <fullName evidence="3">Uncharacterized protein</fullName>
    </submittedName>
</protein>